<organism evidence="2 3">
    <name type="scientific">Pneumocystis jirovecii (strain RU7)</name>
    <name type="common">Human pneumocystis pneumonia agent</name>
    <dbReference type="NCBI Taxonomy" id="1408657"/>
    <lineage>
        <taxon>Eukaryota</taxon>
        <taxon>Fungi</taxon>
        <taxon>Dikarya</taxon>
        <taxon>Ascomycota</taxon>
        <taxon>Taphrinomycotina</taxon>
        <taxon>Pneumocystomycetes</taxon>
        <taxon>Pneumocystaceae</taxon>
        <taxon>Pneumocystis</taxon>
    </lineage>
</organism>
<evidence type="ECO:0000313" key="3">
    <source>
        <dbReference type="Proteomes" id="UP000053447"/>
    </source>
</evidence>
<keyword evidence="3" id="KW-1185">Reference proteome</keyword>
<dbReference type="GO" id="GO:0006900">
    <property type="term" value="P:vesicle budding from membrane"/>
    <property type="evidence" value="ECO:0007669"/>
    <property type="project" value="TreeGrafter"/>
</dbReference>
<reference evidence="3" key="1">
    <citation type="journal article" date="2016" name="Nat. Commun.">
        <title>Genome analysis of three Pneumocystis species reveals adaptation mechanisms to life exclusively in mammalian hosts.</title>
        <authorList>
            <person name="Ma L."/>
            <person name="Chen Z."/>
            <person name="Huang D.W."/>
            <person name="Kutty G."/>
            <person name="Ishihara M."/>
            <person name="Wang H."/>
            <person name="Abouelleil A."/>
            <person name="Bishop L."/>
            <person name="Davey E."/>
            <person name="Deng R."/>
            <person name="Deng X."/>
            <person name="Fan L."/>
            <person name="Fantoni G."/>
            <person name="Fitzgerald M."/>
            <person name="Gogineni E."/>
            <person name="Goldberg J.M."/>
            <person name="Handley G."/>
            <person name="Hu X."/>
            <person name="Huber C."/>
            <person name="Jiao X."/>
            <person name="Jones K."/>
            <person name="Levin J.Z."/>
            <person name="Liu Y."/>
            <person name="Macdonald P."/>
            <person name="Melnikov A."/>
            <person name="Raley C."/>
            <person name="Sassi M."/>
            <person name="Sherman B.T."/>
            <person name="Song X."/>
            <person name="Sykes S."/>
            <person name="Tran B."/>
            <person name="Walsh L."/>
            <person name="Xia Y."/>
            <person name="Yang J."/>
            <person name="Young S."/>
            <person name="Zeng Q."/>
            <person name="Zheng X."/>
            <person name="Stephens R."/>
            <person name="Nusbaum C."/>
            <person name="Birren B.W."/>
            <person name="Azadi P."/>
            <person name="Lempicki R.A."/>
            <person name="Cuomo C.A."/>
            <person name="Kovacs J.A."/>
        </authorList>
    </citation>
    <scope>NUCLEOTIDE SEQUENCE [LARGE SCALE GENOMIC DNA]</scope>
    <source>
        <strain evidence="3">RU7</strain>
    </source>
</reference>
<dbReference type="RefSeq" id="XP_018230860.1">
    <property type="nucleotide sequence ID" value="XM_018373114.1"/>
</dbReference>
<accession>A0A0W4ZUW2</accession>
<dbReference type="GO" id="GO:0005771">
    <property type="term" value="C:multivesicular body"/>
    <property type="evidence" value="ECO:0007669"/>
    <property type="project" value="TreeGrafter"/>
</dbReference>
<comment type="caution">
    <text evidence="2">The sequence shown here is derived from an EMBL/GenBank/DDBJ whole genome shotgun (WGS) entry which is preliminary data.</text>
</comment>
<feature type="coiled-coil region" evidence="1">
    <location>
        <begin position="77"/>
        <end position="151"/>
    </location>
</feature>
<dbReference type="eggNOG" id="KOG1655">
    <property type="taxonomic scope" value="Eukaryota"/>
</dbReference>
<proteinExistence type="predicted"/>
<dbReference type="OrthoDB" id="3973241at2759"/>
<dbReference type="Gene3D" id="6.10.250.1710">
    <property type="match status" value="1"/>
</dbReference>
<gene>
    <name evidence="2" type="ORF">T551_00850</name>
</gene>
<keyword evidence="1" id="KW-0175">Coiled coil</keyword>
<dbReference type="GO" id="GO:0032511">
    <property type="term" value="P:late endosome to vacuole transport via multivesicular body sorting pathway"/>
    <property type="evidence" value="ECO:0007669"/>
    <property type="project" value="TreeGrafter"/>
</dbReference>
<dbReference type="STRING" id="1408657.A0A0W4ZUW2"/>
<dbReference type="PANTHER" id="PTHR22761">
    <property type="entry name" value="CHARGED MULTIVESICULAR BODY PROTEIN"/>
    <property type="match status" value="1"/>
</dbReference>
<name>A0A0W4ZUW2_PNEJ7</name>
<dbReference type="AlphaFoldDB" id="A0A0W4ZUW2"/>
<protein>
    <recommendedName>
        <fullName evidence="4">SNF7 family protein</fullName>
    </recommendedName>
</protein>
<dbReference type="InterPro" id="IPR005024">
    <property type="entry name" value="Snf7_fam"/>
</dbReference>
<evidence type="ECO:0000313" key="2">
    <source>
        <dbReference type="EMBL" id="KTW32168.1"/>
    </source>
</evidence>
<evidence type="ECO:0000256" key="1">
    <source>
        <dbReference type="SAM" id="Coils"/>
    </source>
</evidence>
<sequence>MNRLFGLQRTQPSSETLGNAIKTTDARIRACEEKIHQCDAALQQALQQAKRQEKYTNSTSVLENAARKRALMHLRQKKLYEQQLSQLQMQQINMEQAMWAETQAHATRQTVAALKHANKELRRQPMQLDKIEQLQDSVADALAEVEEIQRALARPYDLDSIDETALDAELDALELDELNTLTNQIDHTEQIKQTSDMKIPSYLTMPILPEVTTTHPNQKDAETAI</sequence>
<dbReference type="VEuPathDB" id="FungiDB:T551_00850"/>
<dbReference type="EMBL" id="LFWA01000003">
    <property type="protein sequence ID" value="KTW32168.1"/>
    <property type="molecule type" value="Genomic_DNA"/>
</dbReference>
<dbReference type="Pfam" id="PF03357">
    <property type="entry name" value="Snf7"/>
    <property type="match status" value="1"/>
</dbReference>
<dbReference type="Proteomes" id="UP000053447">
    <property type="component" value="Unassembled WGS sequence"/>
</dbReference>
<dbReference type="GeneID" id="28939369"/>
<evidence type="ECO:0008006" key="4">
    <source>
        <dbReference type="Google" id="ProtNLM"/>
    </source>
</evidence>